<dbReference type="Proteomes" id="UP000242414">
    <property type="component" value="Unassembled WGS sequence"/>
</dbReference>
<dbReference type="VEuPathDB" id="FungiDB:BCV72DRAFT_331870"/>
<accession>A0A1X0RII0</accession>
<name>A0A1X0RII0_RHIZD</name>
<reference evidence="1" key="1">
    <citation type="journal article" date="2016" name="Proc. Natl. Acad. Sci. U.S.A.">
        <title>Lipid metabolic changes in an early divergent fungus govern the establishment of a mutualistic symbiosis with endobacteria.</title>
        <authorList>
            <person name="Lastovetsky O.A."/>
            <person name="Gaspar M.L."/>
            <person name="Mondo S.J."/>
            <person name="LaButti K.M."/>
            <person name="Sandor L."/>
            <person name="Grigoriev I.V."/>
            <person name="Henry S.A."/>
            <person name="Pawlowska T.E."/>
        </authorList>
    </citation>
    <scope>NUCLEOTIDE SEQUENCE [LARGE SCALE GENOMIC DNA]</scope>
    <source>
        <strain evidence="1">ATCC 52814</strain>
    </source>
</reference>
<sequence length="228" mass="26516">MYDASNDTDVQSEANLYAKPRCHMKWLHFIQKEIEQKKFIQEMKPQDKASSSYAHRKLQELPFVKNLKENALTVINSNKTLEITSKLRNIDKKDIDTVQIFIKTVQARTQVMAFIPLKYTDPRGSRYFSLLPLYKADPKSIQIDAQSFWKLAKQCDNEIKRGQKSYKAFESLSSCSKKNMIITDGYAISFMFKKSVSIQDEPRSEPKAPKEFVDIVDDADIWTVDQRQ</sequence>
<dbReference type="AlphaFoldDB" id="A0A1X0RII0"/>
<evidence type="ECO:0000313" key="1">
    <source>
        <dbReference type="EMBL" id="ORE11852.1"/>
    </source>
</evidence>
<dbReference type="EMBL" id="KV921854">
    <property type="protein sequence ID" value="ORE11852.1"/>
    <property type="molecule type" value="Genomic_DNA"/>
</dbReference>
<gene>
    <name evidence="1" type="ORF">BCV72DRAFT_331870</name>
</gene>
<protein>
    <submittedName>
        <fullName evidence="1">Uncharacterized protein</fullName>
    </submittedName>
</protein>
<organism evidence="1">
    <name type="scientific">Rhizopus microsporus var. microsporus</name>
    <dbReference type="NCBI Taxonomy" id="86635"/>
    <lineage>
        <taxon>Eukaryota</taxon>
        <taxon>Fungi</taxon>
        <taxon>Fungi incertae sedis</taxon>
        <taxon>Mucoromycota</taxon>
        <taxon>Mucoromycotina</taxon>
        <taxon>Mucoromycetes</taxon>
        <taxon>Mucorales</taxon>
        <taxon>Mucorineae</taxon>
        <taxon>Rhizopodaceae</taxon>
        <taxon>Rhizopus</taxon>
    </lineage>
</organism>
<proteinExistence type="predicted"/>
<dbReference type="OrthoDB" id="2290289at2759"/>